<comment type="caution">
    <text evidence="2">The sequence shown here is derived from an EMBL/GenBank/DDBJ whole genome shotgun (WGS) entry which is preliminary data.</text>
</comment>
<sequence length="92" mass="10347">GKHTVNLDNKRADVRVKPFALEMGTKFELHVTVSGRKINISEVPKLSIPEDWMRDKLELAFYKSDQGGGGEVENVNYDKQSRTAVITFLKPG</sequence>
<evidence type="ECO:0000259" key="1">
    <source>
        <dbReference type="Pfam" id="PF07292"/>
    </source>
</evidence>
<dbReference type="Pfam" id="PF07292">
    <property type="entry name" value="NID"/>
    <property type="match status" value="1"/>
</dbReference>
<reference evidence="2 4" key="1">
    <citation type="submission" date="2020-02" db="EMBL/GenBank/DDBJ databases">
        <title>Bird 10,000 Genomes (B10K) Project - Family phase.</title>
        <authorList>
            <person name="Zhang G."/>
        </authorList>
    </citation>
    <scope>NUCLEOTIDE SEQUENCE [LARGE SCALE GENOMIC DNA]</scope>
    <source>
        <strain evidence="2">B10K-DU-002-70</strain>
        <tissue evidence="2">Muscle</tissue>
    </source>
</reference>
<feature type="domain" description="NID" evidence="1">
    <location>
        <begin position="2"/>
        <end position="73"/>
    </location>
</feature>
<evidence type="ECO:0000313" key="3">
    <source>
        <dbReference type="EMBL" id="NXX64107.1"/>
    </source>
</evidence>
<feature type="non-terminal residue" evidence="2">
    <location>
        <position position="92"/>
    </location>
</feature>
<feature type="non-terminal residue" evidence="2">
    <location>
        <position position="1"/>
    </location>
</feature>
<evidence type="ECO:0000313" key="4">
    <source>
        <dbReference type="Proteomes" id="UP000539032"/>
    </source>
</evidence>
<organism evidence="2 4">
    <name type="scientific">Scopus umbretta</name>
    <name type="common">Hammerkop</name>
    <dbReference type="NCBI Taxonomy" id="33581"/>
    <lineage>
        <taxon>Eukaryota</taxon>
        <taxon>Metazoa</taxon>
        <taxon>Chordata</taxon>
        <taxon>Craniata</taxon>
        <taxon>Vertebrata</taxon>
        <taxon>Euteleostomi</taxon>
        <taxon>Archelosauria</taxon>
        <taxon>Archosauria</taxon>
        <taxon>Dinosauria</taxon>
        <taxon>Saurischia</taxon>
        <taxon>Theropoda</taxon>
        <taxon>Coelurosauria</taxon>
        <taxon>Aves</taxon>
        <taxon>Neognathae</taxon>
        <taxon>Neoaves</taxon>
        <taxon>Aequornithes</taxon>
        <taxon>Pelecaniformes</taxon>
        <taxon>Scopidae</taxon>
        <taxon>Scopus</taxon>
    </lineage>
</organism>
<dbReference type="EMBL" id="VZTL01064755">
    <property type="protein sequence ID" value="NXX61547.1"/>
    <property type="molecule type" value="Genomic_DNA"/>
</dbReference>
<proteinExistence type="predicted"/>
<gene>
    <name evidence="2" type="primary">Nmi_0</name>
    <name evidence="3" type="synonym">Nmi_1</name>
    <name evidence="2" type="ORF">SCOUMB_R10683</name>
    <name evidence="3" type="ORF">SCOUMB_R10922</name>
</gene>
<name>A0A7L4I826_SCOUM</name>
<dbReference type="OrthoDB" id="9903237at2759"/>
<dbReference type="AlphaFoldDB" id="A0A7L4I826"/>
<keyword evidence="4" id="KW-1185">Reference proteome</keyword>
<dbReference type="InterPro" id="IPR012677">
    <property type="entry name" value="Nucleotide-bd_a/b_plait_sf"/>
</dbReference>
<evidence type="ECO:0000313" key="2">
    <source>
        <dbReference type="EMBL" id="NXX61547.1"/>
    </source>
</evidence>
<dbReference type="EMBL" id="VZTL01230552">
    <property type="protein sequence ID" value="NXX64107.1"/>
    <property type="molecule type" value="Genomic_DNA"/>
</dbReference>
<protein>
    <submittedName>
        <fullName evidence="2">NMI protein</fullName>
    </submittedName>
</protein>
<accession>A0A7L4I826</accession>
<dbReference type="InterPro" id="IPR009909">
    <property type="entry name" value="Nmi/IFP35_dom"/>
</dbReference>
<dbReference type="Proteomes" id="UP000539032">
    <property type="component" value="Unassembled WGS sequence"/>
</dbReference>
<dbReference type="PANTHER" id="PTHR15225:SF4">
    <property type="entry name" value="N-MYC-INTERACTOR"/>
    <property type="match status" value="1"/>
</dbReference>
<dbReference type="GO" id="GO:0005737">
    <property type="term" value="C:cytoplasm"/>
    <property type="evidence" value="ECO:0007669"/>
    <property type="project" value="TreeGrafter"/>
</dbReference>
<dbReference type="Gene3D" id="3.30.70.330">
    <property type="match status" value="1"/>
</dbReference>
<dbReference type="PANTHER" id="PTHR15225">
    <property type="entry name" value="INTERFERON-INDUCED PROTEIN 35/NMI N-MYC/STAT INTERACTING PROTEIN"/>
    <property type="match status" value="1"/>
</dbReference>